<dbReference type="PANTHER" id="PTHR30193">
    <property type="entry name" value="ABC TRANSPORTER PERMEASE PROTEIN"/>
    <property type="match status" value="1"/>
</dbReference>
<evidence type="ECO:0000259" key="8">
    <source>
        <dbReference type="PROSITE" id="PS50928"/>
    </source>
</evidence>
<organism evidence="9 10">
    <name type="scientific">Kosmotoga olearia (strain ATCC BAA-1733 / DSM 21960 / TBF 19.5.1)</name>
    <dbReference type="NCBI Taxonomy" id="521045"/>
    <lineage>
        <taxon>Bacteria</taxon>
        <taxon>Thermotogati</taxon>
        <taxon>Thermotogota</taxon>
        <taxon>Thermotogae</taxon>
        <taxon>Kosmotogales</taxon>
        <taxon>Kosmotogaceae</taxon>
        <taxon>Kosmotoga</taxon>
    </lineage>
</organism>
<feature type="transmembrane region" description="Helical" evidence="7">
    <location>
        <begin position="160"/>
        <end position="183"/>
    </location>
</feature>
<feature type="transmembrane region" description="Helical" evidence="7">
    <location>
        <begin position="265"/>
        <end position="287"/>
    </location>
</feature>
<dbReference type="InterPro" id="IPR035906">
    <property type="entry name" value="MetI-like_sf"/>
</dbReference>
<dbReference type="STRING" id="521045.Kole_0480"/>
<keyword evidence="10" id="KW-1185">Reference proteome</keyword>
<evidence type="ECO:0000256" key="4">
    <source>
        <dbReference type="ARBA" id="ARBA00022692"/>
    </source>
</evidence>
<gene>
    <name evidence="9" type="ordered locus">Kole_0480</name>
</gene>
<reference evidence="9 10" key="1">
    <citation type="submission" date="2009-06" db="EMBL/GenBank/DDBJ databases">
        <title>Complete sequence of Thermotogales bacterium TBF 19.5.1.</title>
        <authorList>
            <consortium name="US DOE Joint Genome Institute"/>
            <person name="Lucas S."/>
            <person name="Copeland A."/>
            <person name="Lapidus A."/>
            <person name="Glavina del Rio T."/>
            <person name="Tice H."/>
            <person name="Bruce D."/>
            <person name="Goodwin L."/>
            <person name="Pitluck S."/>
            <person name="Chertkov O."/>
            <person name="Brettin T."/>
            <person name="Detter J.C."/>
            <person name="Han C."/>
            <person name="Schmutz J."/>
            <person name="Larimer F."/>
            <person name="Land M."/>
            <person name="Hauser L."/>
            <person name="Kyrpides N."/>
            <person name="Ovchinnikova G."/>
            <person name="Noll K."/>
        </authorList>
    </citation>
    <scope>NUCLEOTIDE SEQUENCE [LARGE SCALE GENOMIC DNA]</scope>
    <source>
        <strain evidence="10">ATCC BAA-1733 / DSM 21960 / TBF 19.5.1</strain>
    </source>
</reference>
<reference evidence="9 10" key="2">
    <citation type="journal article" date="2011" name="J. Bacteriol.">
        <title>Genome Sequence of Kosmotoga olearia Strain TBF 19.5.1, a Thermophilic Bacterium with a Wide Growth Temperature Range, Isolated from the Troll B Oil Platform in the North Sea.</title>
        <authorList>
            <person name="Swithers K.S."/>
            <person name="Dipippo J.L."/>
            <person name="Bruce D.C."/>
            <person name="Detter C."/>
            <person name="Tapia R."/>
            <person name="Han S."/>
            <person name="Goodwin L.A."/>
            <person name="Han J."/>
            <person name="Woyke T."/>
            <person name="Pitluck S."/>
            <person name="Pennacchio L."/>
            <person name="Nolan M."/>
            <person name="Mikhailova N."/>
            <person name="Land M.L."/>
            <person name="Nesbo C.L."/>
            <person name="Gogarten J.P."/>
            <person name="Noll K.M."/>
        </authorList>
    </citation>
    <scope>NUCLEOTIDE SEQUENCE [LARGE SCALE GENOMIC DNA]</scope>
    <source>
        <strain evidence="10">ATCC BAA-1733 / DSM 21960 / TBF 19.5.1</strain>
    </source>
</reference>
<evidence type="ECO:0000256" key="6">
    <source>
        <dbReference type="ARBA" id="ARBA00023136"/>
    </source>
</evidence>
<evidence type="ECO:0000313" key="10">
    <source>
        <dbReference type="Proteomes" id="UP000002382"/>
    </source>
</evidence>
<feature type="transmembrane region" description="Helical" evidence="7">
    <location>
        <begin position="20"/>
        <end position="43"/>
    </location>
</feature>
<comment type="subcellular location">
    <subcellularLocation>
        <location evidence="1 7">Cell membrane</location>
        <topology evidence="1 7">Multi-pass membrane protein</topology>
    </subcellularLocation>
</comment>
<dbReference type="GO" id="GO:0005886">
    <property type="term" value="C:plasma membrane"/>
    <property type="evidence" value="ECO:0007669"/>
    <property type="project" value="UniProtKB-SubCell"/>
</dbReference>
<dbReference type="SUPFAM" id="SSF160964">
    <property type="entry name" value="MalF N-terminal region-like"/>
    <property type="match status" value="1"/>
</dbReference>
<evidence type="ECO:0000313" key="9">
    <source>
        <dbReference type="EMBL" id="ACR79203.1"/>
    </source>
</evidence>
<dbReference type="InterPro" id="IPR051393">
    <property type="entry name" value="ABC_transporter_permease"/>
</dbReference>
<dbReference type="InterPro" id="IPR000515">
    <property type="entry name" value="MetI-like"/>
</dbReference>
<dbReference type="OrthoDB" id="9777304at2"/>
<evidence type="ECO:0000256" key="1">
    <source>
        <dbReference type="ARBA" id="ARBA00004651"/>
    </source>
</evidence>
<keyword evidence="2 7" id="KW-0813">Transport</keyword>
<keyword evidence="4 7" id="KW-0812">Transmembrane</keyword>
<evidence type="ECO:0000256" key="2">
    <source>
        <dbReference type="ARBA" id="ARBA00022448"/>
    </source>
</evidence>
<dbReference type="CDD" id="cd06261">
    <property type="entry name" value="TM_PBP2"/>
    <property type="match status" value="1"/>
</dbReference>
<evidence type="ECO:0000256" key="7">
    <source>
        <dbReference type="RuleBase" id="RU363032"/>
    </source>
</evidence>
<dbReference type="SUPFAM" id="SSF161098">
    <property type="entry name" value="MetI-like"/>
    <property type="match status" value="1"/>
</dbReference>
<feature type="transmembrane region" description="Helical" evidence="7">
    <location>
        <begin position="79"/>
        <end position="101"/>
    </location>
</feature>
<proteinExistence type="inferred from homology"/>
<dbReference type="EMBL" id="CP001634">
    <property type="protein sequence ID" value="ACR79203.1"/>
    <property type="molecule type" value="Genomic_DNA"/>
</dbReference>
<comment type="similarity">
    <text evidence="7">Belongs to the binding-protein-dependent transport system permease family.</text>
</comment>
<dbReference type="KEGG" id="kol:Kole_0480"/>
<feature type="domain" description="ABC transmembrane type-1" evidence="8">
    <location>
        <begin position="75"/>
        <end position="286"/>
    </location>
</feature>
<accession>C5CE99</accession>
<keyword evidence="5 7" id="KW-1133">Transmembrane helix</keyword>
<dbReference type="Gene3D" id="1.10.3720.10">
    <property type="entry name" value="MetI-like"/>
    <property type="match status" value="1"/>
</dbReference>
<feature type="transmembrane region" description="Helical" evidence="7">
    <location>
        <begin position="211"/>
        <end position="233"/>
    </location>
</feature>
<keyword evidence="3" id="KW-1003">Cell membrane</keyword>
<evidence type="ECO:0000256" key="3">
    <source>
        <dbReference type="ARBA" id="ARBA00022475"/>
    </source>
</evidence>
<keyword evidence="6 7" id="KW-0472">Membrane</keyword>
<dbReference type="Proteomes" id="UP000002382">
    <property type="component" value="Chromosome"/>
</dbReference>
<dbReference type="AlphaFoldDB" id="C5CE99"/>
<dbReference type="eggNOG" id="COG1175">
    <property type="taxonomic scope" value="Bacteria"/>
</dbReference>
<dbReference type="Pfam" id="PF00528">
    <property type="entry name" value="BPD_transp_1"/>
    <property type="match status" value="1"/>
</dbReference>
<dbReference type="HOGENOM" id="CLU_016047_0_2_0"/>
<protein>
    <submittedName>
        <fullName evidence="9">Binding-protein-dependent transport systems inner membrane component</fullName>
    </submittedName>
</protein>
<feature type="transmembrane region" description="Helical" evidence="7">
    <location>
        <begin position="113"/>
        <end position="133"/>
    </location>
</feature>
<evidence type="ECO:0000256" key="5">
    <source>
        <dbReference type="ARBA" id="ARBA00022989"/>
    </source>
</evidence>
<dbReference type="PROSITE" id="PS50928">
    <property type="entry name" value="ABC_TM1"/>
    <property type="match status" value="1"/>
</dbReference>
<dbReference type="GO" id="GO:0055085">
    <property type="term" value="P:transmembrane transport"/>
    <property type="evidence" value="ECO:0007669"/>
    <property type="project" value="InterPro"/>
</dbReference>
<dbReference type="PANTHER" id="PTHR30193:SF1">
    <property type="entry name" value="ABC TRANSPORTER PERMEASE PROTEIN YESP-RELATED"/>
    <property type="match status" value="1"/>
</dbReference>
<name>C5CE99_KOSOT</name>
<sequence length="300" mass="34006">MPDAMKMTKKTRKNLKIGLLFALPWLIGFAVFTVYPVVASFYFSFTEYHVTTPPQWIGLENYHKLFNDILFTKSLTNTLYYVAGLVPLGLLVGLILAVLLVQPLKEIVIYRSMIYLPSIVPAFAFATVGLWFFNPYLGFVNSFLSLFGIEGPMWLSDEKWAKITIILLSQWGAGGTALIYMAALKDIPKELYEAAALDGATRWQMFRKITLPLISPATLFYLITSSLAAFQIFDLPQIMTGGGPANSTLSYVMYLYRHAFTYVNMGYASAMAWFLFLLALLVTFIIFKTSKRWVFYYGSK</sequence>